<feature type="transmembrane region" description="Helical" evidence="6">
    <location>
        <begin position="355"/>
        <end position="377"/>
    </location>
</feature>
<keyword evidence="2" id="KW-0813">Transport</keyword>
<evidence type="ECO:0000256" key="2">
    <source>
        <dbReference type="ARBA" id="ARBA00022448"/>
    </source>
</evidence>
<feature type="transmembrane region" description="Helical" evidence="6">
    <location>
        <begin position="15"/>
        <end position="33"/>
    </location>
</feature>
<dbReference type="InterPro" id="IPR011701">
    <property type="entry name" value="MFS"/>
</dbReference>
<dbReference type="AlphaFoldDB" id="A0A1Z4C5T6"/>
<dbReference type="RefSeq" id="WP_088621730.1">
    <property type="nucleotide sequence ID" value="NZ_JAGVVN010000001.1"/>
</dbReference>
<dbReference type="GO" id="GO:0022857">
    <property type="term" value="F:transmembrane transporter activity"/>
    <property type="evidence" value="ECO:0007669"/>
    <property type="project" value="InterPro"/>
</dbReference>
<feature type="transmembrane region" description="Helical" evidence="6">
    <location>
        <begin position="317"/>
        <end position="343"/>
    </location>
</feature>
<feature type="transmembrane region" description="Helical" evidence="6">
    <location>
        <begin position="268"/>
        <end position="286"/>
    </location>
</feature>
<organism evidence="7 8">
    <name type="scientific">Methylovulum psychrotolerans</name>
    <dbReference type="NCBI Taxonomy" id="1704499"/>
    <lineage>
        <taxon>Bacteria</taxon>
        <taxon>Pseudomonadati</taxon>
        <taxon>Pseudomonadota</taxon>
        <taxon>Gammaproteobacteria</taxon>
        <taxon>Methylococcales</taxon>
        <taxon>Methylococcaceae</taxon>
        <taxon>Methylovulum</taxon>
    </lineage>
</organism>
<dbReference type="SUPFAM" id="SSF103473">
    <property type="entry name" value="MFS general substrate transporter"/>
    <property type="match status" value="1"/>
</dbReference>
<comment type="subcellular location">
    <subcellularLocation>
        <location evidence="1">Membrane</location>
        <topology evidence="1">Multi-pass membrane protein</topology>
    </subcellularLocation>
</comment>
<reference evidence="7 8" key="1">
    <citation type="submission" date="2017-06" db="EMBL/GenBank/DDBJ databases">
        <title>Genome Sequencing of the methanotroph Methylovulum psychrotolerants str. HV10-M2 isolated from a high-altitude environment.</title>
        <authorList>
            <person name="Mateos-Rivera A."/>
        </authorList>
    </citation>
    <scope>NUCLEOTIDE SEQUENCE [LARGE SCALE GENOMIC DNA]</scope>
    <source>
        <strain evidence="7 8">HV10_M2</strain>
    </source>
</reference>
<dbReference type="Pfam" id="PF07690">
    <property type="entry name" value="MFS_1"/>
    <property type="match status" value="1"/>
</dbReference>
<feature type="transmembrane region" description="Helical" evidence="6">
    <location>
        <begin position="173"/>
        <end position="194"/>
    </location>
</feature>
<dbReference type="InterPro" id="IPR036259">
    <property type="entry name" value="MFS_trans_sf"/>
</dbReference>
<dbReference type="PANTHER" id="PTHR12778">
    <property type="entry name" value="SOLUTE CARRIER FAMILY 33 ACETYL-COA TRANSPORTER -RELATED"/>
    <property type="match status" value="1"/>
</dbReference>
<dbReference type="Gene3D" id="1.20.1250.20">
    <property type="entry name" value="MFS general substrate transporter like domains"/>
    <property type="match status" value="2"/>
</dbReference>
<gene>
    <name evidence="7" type="ORF">CEK71_21445</name>
</gene>
<dbReference type="GO" id="GO:0016020">
    <property type="term" value="C:membrane"/>
    <property type="evidence" value="ECO:0007669"/>
    <property type="project" value="UniProtKB-SubCell"/>
</dbReference>
<dbReference type="OrthoDB" id="9787815at2"/>
<evidence type="ECO:0000313" key="8">
    <source>
        <dbReference type="Proteomes" id="UP000197019"/>
    </source>
</evidence>
<evidence type="ECO:0000256" key="1">
    <source>
        <dbReference type="ARBA" id="ARBA00004141"/>
    </source>
</evidence>
<feature type="transmembrane region" description="Helical" evidence="6">
    <location>
        <begin position="107"/>
        <end position="128"/>
    </location>
</feature>
<dbReference type="KEGG" id="mpsy:CEK71_21445"/>
<dbReference type="Proteomes" id="UP000197019">
    <property type="component" value="Chromosome"/>
</dbReference>
<feature type="transmembrane region" description="Helical" evidence="6">
    <location>
        <begin position="397"/>
        <end position="418"/>
    </location>
</feature>
<sequence>MKTSLFTDRIFNRRLLICILTGFSSGLPLYILINLFAAWFHSAGIDLKTIGLLTLIQLPYTWKFLWSPLCDRYSLGIGRRRSWMLLTQLGLLAILPIFGWLSPQDDLRLIIGLAVAVAFLSASQDIAIDAFRRELLHESEQGLGSVIHVNAYKLASLIPGSLSLVLADHVSWQVVYSVTALFMLPGIALSLCMTEPVTSVYAPKTLRAAIVEPFHEFFQRQGLKNALLILAFIFLYKLGDTMASALLTPFYLDLGFSKTEIGIVAKNAGLWASIAGGIFGGVWLVYIGLNRALWIFGLLQALVILGFAWLATTDHSLGSLALVIALESFGMGLGTAAFVAFVATTTHPVYAATQFALFTSLAATPRTLANALAGYFVEGGDISVFSVVLFHINALGWQHFYWLCFALALPGMLLLFYIAPWHKTAKGFAEGE</sequence>
<feature type="transmembrane region" description="Helical" evidence="6">
    <location>
        <begin position="293"/>
        <end position="311"/>
    </location>
</feature>
<dbReference type="InterPro" id="IPR004752">
    <property type="entry name" value="AmpG_permease/AT-1"/>
</dbReference>
<evidence type="ECO:0000256" key="6">
    <source>
        <dbReference type="SAM" id="Phobius"/>
    </source>
</evidence>
<keyword evidence="4 6" id="KW-1133">Transmembrane helix</keyword>
<feature type="transmembrane region" description="Helical" evidence="6">
    <location>
        <begin position="83"/>
        <end position="101"/>
    </location>
</feature>
<dbReference type="CDD" id="cd17486">
    <property type="entry name" value="MFS_AmpG_like"/>
    <property type="match status" value="1"/>
</dbReference>
<dbReference type="NCBIfam" id="TIGR00901">
    <property type="entry name" value="2A0125"/>
    <property type="match status" value="1"/>
</dbReference>
<keyword evidence="8" id="KW-1185">Reference proteome</keyword>
<dbReference type="PANTHER" id="PTHR12778:SF10">
    <property type="entry name" value="MAJOR FACILITATOR SUPERFAMILY DOMAIN-CONTAINING PROTEIN 3"/>
    <property type="match status" value="1"/>
</dbReference>
<evidence type="ECO:0000256" key="4">
    <source>
        <dbReference type="ARBA" id="ARBA00022989"/>
    </source>
</evidence>
<proteinExistence type="predicted"/>
<feature type="transmembrane region" description="Helical" evidence="6">
    <location>
        <begin position="226"/>
        <end position="248"/>
    </location>
</feature>
<evidence type="ECO:0000256" key="5">
    <source>
        <dbReference type="ARBA" id="ARBA00023136"/>
    </source>
</evidence>
<evidence type="ECO:0000313" key="7">
    <source>
        <dbReference type="EMBL" id="ASF48869.1"/>
    </source>
</evidence>
<dbReference type="EMBL" id="CP022129">
    <property type="protein sequence ID" value="ASF48869.1"/>
    <property type="molecule type" value="Genomic_DNA"/>
</dbReference>
<name>A0A1Z4C5T6_9GAMM</name>
<evidence type="ECO:0000256" key="3">
    <source>
        <dbReference type="ARBA" id="ARBA00022692"/>
    </source>
</evidence>
<keyword evidence="5 6" id="KW-0472">Membrane</keyword>
<protein>
    <submittedName>
        <fullName evidence="7">AmpG family muropeptide MFS transporter</fullName>
    </submittedName>
</protein>
<accession>A0A1Z4C5T6</accession>
<keyword evidence="3 6" id="KW-0812">Transmembrane</keyword>